<accession>A0ABM5MZY1</accession>
<keyword evidence="9" id="KW-1185">Reference proteome</keyword>
<evidence type="ECO:0000313" key="8">
    <source>
        <dbReference type="EMBL" id="AFK02690.1"/>
    </source>
</evidence>
<keyword evidence="3" id="KW-1003">Cell membrane</keyword>
<keyword evidence="6 7" id="KW-0472">Membrane</keyword>
<dbReference type="PANTHER" id="PTHR36838">
    <property type="entry name" value="AUXIN EFFLUX CARRIER FAMILY PROTEIN"/>
    <property type="match status" value="1"/>
</dbReference>
<dbReference type="PANTHER" id="PTHR36838:SF3">
    <property type="entry name" value="TRANSPORTER AUXIN EFFLUX CARRIER EC FAMILY"/>
    <property type="match status" value="1"/>
</dbReference>
<feature type="transmembrane region" description="Helical" evidence="7">
    <location>
        <begin position="6"/>
        <end position="26"/>
    </location>
</feature>
<feature type="transmembrane region" description="Helical" evidence="7">
    <location>
        <begin position="162"/>
        <end position="182"/>
    </location>
</feature>
<evidence type="ECO:0000256" key="7">
    <source>
        <dbReference type="SAM" id="Phobius"/>
    </source>
</evidence>
<feature type="transmembrane region" description="Helical" evidence="7">
    <location>
        <begin position="90"/>
        <end position="108"/>
    </location>
</feature>
<evidence type="ECO:0000256" key="4">
    <source>
        <dbReference type="ARBA" id="ARBA00022692"/>
    </source>
</evidence>
<dbReference type="EMBL" id="CP002961">
    <property type="protein sequence ID" value="AFK02690.1"/>
    <property type="molecule type" value="Genomic_DNA"/>
</dbReference>
<feature type="transmembrane region" description="Helical" evidence="7">
    <location>
        <begin position="61"/>
        <end position="83"/>
    </location>
</feature>
<keyword evidence="2" id="KW-0813">Transport</keyword>
<feature type="transmembrane region" description="Helical" evidence="7">
    <location>
        <begin position="220"/>
        <end position="243"/>
    </location>
</feature>
<feature type="transmembrane region" description="Helical" evidence="7">
    <location>
        <begin position="249"/>
        <end position="268"/>
    </location>
</feature>
<sequence>MSQTNSVFILTLAIISLGFFLKKYQFITEKEGKTISKFLMHTTFPALMIISTARVKLDTSLLLLPLFCITFCSIMIAIAWVWFAKYPNDLRGILTMGAGGLNVGLFGFPIIEGLFGKEAMVYAVMFDIGNTIMTFGVVYPIGSYFSANHKGLPEFKTLIKKIFSLPPVLGMFIGLTINISAVEMPPFFFDFLDTIAKANKPLVLLLMGIYLSFELNKKQFLAISKVLVIRYVVGLLFVLGLYFSLSHDTLLYAVLVVCVTLPSGLTILPFSDELNFDSRIAGTLINISLLISFVLMWGLVLGLHLT</sequence>
<evidence type="ECO:0000256" key="6">
    <source>
        <dbReference type="ARBA" id="ARBA00023136"/>
    </source>
</evidence>
<evidence type="ECO:0000256" key="3">
    <source>
        <dbReference type="ARBA" id="ARBA00022475"/>
    </source>
</evidence>
<evidence type="ECO:0000256" key="2">
    <source>
        <dbReference type="ARBA" id="ARBA00022448"/>
    </source>
</evidence>
<name>A0ABM5MZY1_EMTOG</name>
<dbReference type="Proteomes" id="UP000002875">
    <property type="component" value="Chromosome"/>
</dbReference>
<reference evidence="8 9" key="1">
    <citation type="submission" date="2011-07" db="EMBL/GenBank/DDBJ databases">
        <title>The complete genome of chromosome of Emticicia oligotrophica DSM 17448.</title>
        <authorList>
            <consortium name="US DOE Joint Genome Institute (JGI-PGF)"/>
            <person name="Lucas S."/>
            <person name="Han J."/>
            <person name="Lapidus A."/>
            <person name="Bruce D."/>
            <person name="Goodwin L."/>
            <person name="Pitluck S."/>
            <person name="Peters L."/>
            <person name="Kyrpides N."/>
            <person name="Mavromatis K."/>
            <person name="Ivanova N."/>
            <person name="Ovchinnikova G."/>
            <person name="Teshima H."/>
            <person name="Detter J.C."/>
            <person name="Tapia R."/>
            <person name="Han C."/>
            <person name="Land M."/>
            <person name="Hauser L."/>
            <person name="Markowitz V."/>
            <person name="Cheng J.-F."/>
            <person name="Hugenholtz P."/>
            <person name="Woyke T."/>
            <person name="Wu D."/>
            <person name="Tindall B."/>
            <person name="Pomrenke H."/>
            <person name="Brambilla E."/>
            <person name="Klenk H.-P."/>
            <person name="Eisen J.A."/>
        </authorList>
    </citation>
    <scope>NUCLEOTIDE SEQUENCE [LARGE SCALE GENOMIC DNA]</scope>
    <source>
        <strain evidence="8 9">DSM 17448</strain>
    </source>
</reference>
<dbReference type="InterPro" id="IPR004776">
    <property type="entry name" value="Mem_transp_PIN-like"/>
</dbReference>
<organism evidence="8 9">
    <name type="scientific">Emticicia oligotrophica (strain DSM 17448 / CIP 109782 / MTCC 6937 / GPTSA100-15)</name>
    <dbReference type="NCBI Taxonomy" id="929562"/>
    <lineage>
        <taxon>Bacteria</taxon>
        <taxon>Pseudomonadati</taxon>
        <taxon>Bacteroidota</taxon>
        <taxon>Cytophagia</taxon>
        <taxon>Cytophagales</taxon>
        <taxon>Leadbetterellaceae</taxon>
        <taxon>Emticicia</taxon>
    </lineage>
</organism>
<comment type="subcellular location">
    <subcellularLocation>
        <location evidence="1">Membrane</location>
        <topology evidence="1">Multi-pass membrane protein</topology>
    </subcellularLocation>
</comment>
<keyword evidence="5 7" id="KW-1133">Transmembrane helix</keyword>
<feature type="transmembrane region" description="Helical" evidence="7">
    <location>
        <begin position="120"/>
        <end position="141"/>
    </location>
</feature>
<dbReference type="Pfam" id="PF03547">
    <property type="entry name" value="Mem_trans"/>
    <property type="match status" value="1"/>
</dbReference>
<feature type="transmembrane region" description="Helical" evidence="7">
    <location>
        <begin position="280"/>
        <end position="305"/>
    </location>
</feature>
<gene>
    <name evidence="8" type="ordered locus">Emtol_1544</name>
</gene>
<keyword evidence="4 7" id="KW-0812">Transmembrane</keyword>
<evidence type="ECO:0000256" key="1">
    <source>
        <dbReference type="ARBA" id="ARBA00004141"/>
    </source>
</evidence>
<evidence type="ECO:0000256" key="5">
    <source>
        <dbReference type="ARBA" id="ARBA00022989"/>
    </source>
</evidence>
<proteinExistence type="predicted"/>
<protein>
    <submittedName>
        <fullName evidence="8">Auxin Efflux Carrier</fullName>
    </submittedName>
</protein>
<evidence type="ECO:0000313" key="9">
    <source>
        <dbReference type="Proteomes" id="UP000002875"/>
    </source>
</evidence>